<dbReference type="GeneID" id="37144415"/>
<sequence>MGNNSSSVAHSSVRSKIEEVAAAVLELGDSTAASRLFAIADSPNFLNYCRTNLLLDTSCQVNKIWFHEWRSQKDEKLEPQQIDRLARLVKEWTYRSRNDIPRKFYDWIRKPESNFWGWDNQTQGTFYNRLLEDIQELEDAAEKNSIRRRVILVIFYDLVQRERQTLLSEAKKRDRPEKTRSQNTFFKKAIDNILDQTYGNQELSKEVRSRKRKRYVDLHRYGRRWSLFERRETIIDYPIINASNR</sequence>
<protein>
    <submittedName>
        <fullName evidence="1">Uncharacterized protein</fullName>
    </submittedName>
</protein>
<dbReference type="EMBL" id="KZ821703">
    <property type="protein sequence ID" value="PYH81375.1"/>
    <property type="molecule type" value="Genomic_DNA"/>
</dbReference>
<evidence type="ECO:0000313" key="2">
    <source>
        <dbReference type="Proteomes" id="UP000248340"/>
    </source>
</evidence>
<dbReference type="VEuPathDB" id="FungiDB:BO82DRAFT_94239"/>
<dbReference type="AlphaFoldDB" id="A0A319C7M0"/>
<reference evidence="1 2" key="1">
    <citation type="submission" date="2016-12" db="EMBL/GenBank/DDBJ databases">
        <title>The genomes of Aspergillus section Nigri reveals drivers in fungal speciation.</title>
        <authorList>
            <consortium name="DOE Joint Genome Institute"/>
            <person name="Vesth T.C."/>
            <person name="Nybo J."/>
            <person name="Theobald S."/>
            <person name="Brandl J."/>
            <person name="Frisvad J.C."/>
            <person name="Nielsen K.F."/>
            <person name="Lyhne E.K."/>
            <person name="Kogle M.E."/>
            <person name="Kuo A."/>
            <person name="Riley R."/>
            <person name="Clum A."/>
            <person name="Nolan M."/>
            <person name="Lipzen A."/>
            <person name="Salamov A."/>
            <person name="Henrissat B."/>
            <person name="Wiebenga A."/>
            <person name="De Vries R.P."/>
            <person name="Grigoriev I.V."/>
            <person name="Mortensen U.H."/>
            <person name="Andersen M.R."/>
            <person name="Baker S.E."/>
        </authorList>
    </citation>
    <scope>NUCLEOTIDE SEQUENCE [LARGE SCALE GENOMIC DNA]</scope>
    <source>
        <strain evidence="1 2">CBS 121591</strain>
    </source>
</reference>
<dbReference type="Proteomes" id="UP000248340">
    <property type="component" value="Unassembled WGS sequence"/>
</dbReference>
<accession>A0A319C7M0</accession>
<proteinExistence type="predicted"/>
<evidence type="ECO:0000313" key="1">
    <source>
        <dbReference type="EMBL" id="PYH81375.1"/>
    </source>
</evidence>
<dbReference type="RefSeq" id="XP_025491575.1">
    <property type="nucleotide sequence ID" value="XM_025641673.1"/>
</dbReference>
<keyword evidence="2" id="KW-1185">Reference proteome</keyword>
<organism evidence="1 2">
    <name type="scientific">Aspergillus uvarum CBS 121591</name>
    <dbReference type="NCBI Taxonomy" id="1448315"/>
    <lineage>
        <taxon>Eukaryota</taxon>
        <taxon>Fungi</taxon>
        <taxon>Dikarya</taxon>
        <taxon>Ascomycota</taxon>
        <taxon>Pezizomycotina</taxon>
        <taxon>Eurotiomycetes</taxon>
        <taxon>Eurotiomycetidae</taxon>
        <taxon>Eurotiales</taxon>
        <taxon>Aspergillaceae</taxon>
        <taxon>Aspergillus</taxon>
        <taxon>Aspergillus subgen. Circumdati</taxon>
    </lineage>
</organism>
<dbReference type="OrthoDB" id="4508227at2759"/>
<gene>
    <name evidence="1" type="ORF">BO82DRAFT_94239</name>
</gene>
<name>A0A319C7M0_9EURO</name>